<accession>A0A5K0U8Z4</accession>
<gene>
    <name evidence="1" type="ORF">YASMINEVIRUS_1114</name>
</gene>
<organism evidence="1 2">
    <name type="scientific">Yasminevirus sp. GU-2018</name>
    <dbReference type="NCBI Taxonomy" id="2420051"/>
    <lineage>
        <taxon>Viruses</taxon>
        <taxon>Varidnaviria</taxon>
        <taxon>Bamfordvirae</taxon>
        <taxon>Nucleocytoviricota</taxon>
        <taxon>Megaviricetes</taxon>
        <taxon>Imitervirales</taxon>
        <taxon>Mimiviridae</taxon>
        <taxon>Klosneuvirinae</taxon>
        <taxon>Yasminevirus</taxon>
        <taxon>Yasminevirus saudimassiliense</taxon>
    </lineage>
</organism>
<evidence type="ECO:0000313" key="2">
    <source>
        <dbReference type="Proteomes" id="UP000594342"/>
    </source>
</evidence>
<protein>
    <submittedName>
        <fullName evidence="1">Uncharacterized protein</fullName>
    </submittedName>
</protein>
<reference evidence="1 2" key="1">
    <citation type="submission" date="2018-10" db="EMBL/GenBank/DDBJ databases">
        <authorList>
            <consortium name="IHU Genomes"/>
        </authorList>
    </citation>
    <scope>NUCLEOTIDE SEQUENCE [LARGE SCALE GENOMIC DNA]</scope>
    <source>
        <strain evidence="1 2">A1</strain>
    </source>
</reference>
<proteinExistence type="predicted"/>
<comment type="caution">
    <text evidence="1">The sequence shown here is derived from an EMBL/GenBank/DDBJ whole genome shotgun (WGS) entry which is preliminary data.</text>
</comment>
<sequence length="513" mass="58977">MDFSLREHFRRYDEDASKYMGDVLRIFTDKILNKTAGLTVKSHILTVLLQKKDSARVKKLQNYIDLPEMVRACEILDSNRLGKQLKAKLEKRESKKVRELIKKNNSLTEGQGVNDIPLSLGLSKIKIVKDWVKSIPKERIEYRAMAFDTALWRQLADLTHLNPKTDFAEGCEWFLRFCFGGEIPEGNIVRDYNSLTYSNFHDLYAKHQFSYELIRAKLSLVPTSTVTTTNRNKKLSAKAGNSNEFFKNKHLIRDIKIAIVNRENINTVVWYWDELIEPDNVLDVLNRLREERDMVGLSYGKIVDLISKTTNREVLMELVSLGEEKLKNYKINMDQPVTVFGDQSSSMEIAIKTSGIITSLLCFICNASLHLFHNTDNHILNPPRTISDAVKFGKEVKTLGCTAPVASLLYFYERKEVVKTIILITDEEENQSIKGMRFADLYKKYITEVHPARLVFISFTDPNKDGTMISELKNKVGLGAVEELVKVFKFNVNDPDLNRMDIVLKYLSDECHV</sequence>
<dbReference type="Proteomes" id="UP000594342">
    <property type="component" value="Unassembled WGS sequence"/>
</dbReference>
<evidence type="ECO:0000313" key="1">
    <source>
        <dbReference type="EMBL" id="VBB18629.1"/>
    </source>
</evidence>
<dbReference type="EMBL" id="UPSH01000001">
    <property type="protein sequence ID" value="VBB18629.1"/>
    <property type="molecule type" value="Genomic_DNA"/>
</dbReference>
<dbReference type="Gene3D" id="3.40.50.410">
    <property type="entry name" value="von Willebrand factor, type A domain"/>
    <property type="match status" value="1"/>
</dbReference>
<name>A0A5K0U8Z4_9VIRU</name>
<keyword evidence="2" id="KW-1185">Reference proteome</keyword>
<dbReference type="SUPFAM" id="SSF53300">
    <property type="entry name" value="vWA-like"/>
    <property type="match status" value="1"/>
</dbReference>
<dbReference type="InterPro" id="IPR036465">
    <property type="entry name" value="vWFA_dom_sf"/>
</dbReference>